<name>D5E5A4_MYCCM</name>
<reference key="2">
    <citation type="submission" date="2010-03" db="EMBL/GenBank/DDBJ databases">
        <authorList>
            <person name="Ma Z."/>
            <person name="Wang X."/>
            <person name="Liu H."/>
        </authorList>
    </citation>
    <scope>NUCLEOTIDE SEQUENCE</scope>
    <source>
        <strain>MP145</strain>
    </source>
</reference>
<reference evidence="2" key="1">
    <citation type="submission" date="2010-03" db="EMBL/GenBank/DDBJ databases">
        <title>The complete genome of Mycoplasma crocodyli MP145.</title>
        <authorList>
            <person name="Glass J.I."/>
            <person name="Durkin A.S."/>
            <person name="Hostetler J."/>
            <person name="Jackson J."/>
            <person name="Johnson J."/>
            <person name="May M.A."/>
            <person name="Paralanov V."/>
            <person name="Radune D."/>
            <person name="Szczypinski B."/>
            <person name="Brown D.R."/>
        </authorList>
    </citation>
    <scope>NUCLEOTIDE SEQUENCE [LARGE SCALE GENOMIC DNA]</scope>
    <source>
        <strain evidence="2">ATCC 51981 / MP145</strain>
    </source>
</reference>
<dbReference type="RefSeq" id="WP_013054433.1">
    <property type="nucleotide sequence ID" value="NC_014014.1"/>
</dbReference>
<dbReference type="HOGENOM" id="CLU_404814_0_0_14"/>
<protein>
    <submittedName>
        <fullName evidence="1">Uncharacterized protein</fullName>
    </submittedName>
</protein>
<gene>
    <name evidence="1" type="ordered locus">MCRO_0298</name>
</gene>
<proteinExistence type="predicted"/>
<accession>D5E5A4</accession>
<dbReference type="EMBL" id="CP001991">
    <property type="protein sequence ID" value="ADE19657.1"/>
    <property type="molecule type" value="Genomic_DNA"/>
</dbReference>
<evidence type="ECO:0000313" key="2">
    <source>
        <dbReference type="Proteomes" id="UP000001845"/>
    </source>
</evidence>
<reference evidence="1 2" key="3">
    <citation type="journal article" date="2011" name="J. Bacteriol.">
        <title>Genome sequences of Mycoplasma alligatoris A21JP2T and Mycoplasma crocodyli MP145T.</title>
        <authorList>
            <person name="Brown D.R."/>
            <person name="Farmerie W.G."/>
            <person name="May M."/>
            <person name="Benders G.A."/>
            <person name="Durkin A.S."/>
            <person name="Hlavinka K."/>
            <person name="Hostetler J."/>
            <person name="Jackson J."/>
            <person name="Johnson J."/>
            <person name="Miller R.H."/>
            <person name="Paralanov V."/>
            <person name="Radune D."/>
            <person name="Szczypinski B."/>
            <person name="Glass J.I."/>
        </authorList>
    </citation>
    <scope>NUCLEOTIDE SEQUENCE [LARGE SCALE GENOMIC DNA]</scope>
    <source>
        <strain evidence="2">ATCC 51981 / MP145</strain>
    </source>
</reference>
<evidence type="ECO:0000313" key="1">
    <source>
        <dbReference type="EMBL" id="ADE19657.1"/>
    </source>
</evidence>
<dbReference type="Proteomes" id="UP000001845">
    <property type="component" value="Chromosome"/>
</dbReference>
<dbReference type="KEGG" id="mcd:MCRO_0298"/>
<dbReference type="OrthoDB" id="397023at2"/>
<dbReference type="AlphaFoldDB" id="D5E5A4"/>
<organism evidence="1 2">
    <name type="scientific">Mycoplasma crocodyli (strain ATCC 51981 / MP145)</name>
    <dbReference type="NCBI Taxonomy" id="512564"/>
    <lineage>
        <taxon>Bacteria</taxon>
        <taxon>Bacillati</taxon>
        <taxon>Mycoplasmatota</taxon>
        <taxon>Mollicutes</taxon>
        <taxon>Mycoplasmataceae</taxon>
        <taxon>Mycoplasma</taxon>
    </lineage>
</organism>
<sequence length="679" mass="78993">MNLFKILGLDSFNIPNNINFDSLVDTFANSNTLVNAMSVITHAQNNSIISNGIIDYNKEMLYDKDDKKNYNSLYDKYSLNSKKIESLTTTNSNSEIIFKFNHSSDSNYLNAHQHNLIQTIKEFNTNLSKYTVENLRILKKIGGTATSLAKTNNINLYNLAFERMIKSNNISEQTKKELESAKIPTTTKIDRLIEFYTKEENQAYIKKNLTNEEYFVSLATNKLDISQQIDKYQKIEIMNRKFATIANSIDFTVSIYTSLFELYNDVYNQGKNSLNVLKTVFNGILSFAPQTPYTMMFAFGLNMIFDITSQFIGTKYQTDYIFSDTGANEVYVWDGGLSETKFWGFVNNEIKTVKDAKILKPVEISPGISNSYYLFNGKKYSKFDESILTIDFKNYLTSNPEVLKEFFEDFTIVYSLSNTSAVEKAITFSSESEIITKDINKMDYLDVLKYLNRYRMAEYIFLNDVRELVNVDDEDFFDKLANSFKDLKFKPTFIVQVPELINKKPVDQENNKNISLDELYISFEELKKNIVSNYNPEKNRFISIDTNIRQIDASSNYSLLFNTDDNAINLLIDIFLSSFDVQHKNVSKVTFLKNINFSDLSSTELIKFYTSRDDQYKVYYFLTYDDAFNTLMNGKNFLNVEKRKILDSKTNFYEFDEQTFISFDDLVKYCKKKYYTPNN</sequence>
<keyword evidence="2" id="KW-1185">Reference proteome</keyword>